<protein>
    <submittedName>
        <fullName evidence="1">Uncharacterized protein</fullName>
    </submittedName>
</protein>
<organism evidence="1">
    <name type="scientific">Rhizophora mucronata</name>
    <name type="common">Asiatic mangrove</name>
    <dbReference type="NCBI Taxonomy" id="61149"/>
    <lineage>
        <taxon>Eukaryota</taxon>
        <taxon>Viridiplantae</taxon>
        <taxon>Streptophyta</taxon>
        <taxon>Embryophyta</taxon>
        <taxon>Tracheophyta</taxon>
        <taxon>Spermatophyta</taxon>
        <taxon>Magnoliopsida</taxon>
        <taxon>eudicotyledons</taxon>
        <taxon>Gunneridae</taxon>
        <taxon>Pentapetalae</taxon>
        <taxon>rosids</taxon>
        <taxon>fabids</taxon>
        <taxon>Malpighiales</taxon>
        <taxon>Rhizophoraceae</taxon>
        <taxon>Rhizophora</taxon>
    </lineage>
</organism>
<name>A0A2P2J2Z7_RHIMU</name>
<evidence type="ECO:0000313" key="1">
    <source>
        <dbReference type="EMBL" id="MBW87851.1"/>
    </source>
</evidence>
<accession>A0A2P2J2Z7</accession>
<sequence>MRQKLQRQFLNLFWVILQLSGNCKAC</sequence>
<reference evidence="1" key="1">
    <citation type="submission" date="2018-02" db="EMBL/GenBank/DDBJ databases">
        <title>Rhizophora mucronata_Transcriptome.</title>
        <authorList>
            <person name="Meera S.P."/>
            <person name="Sreeshan A."/>
            <person name="Augustine A."/>
        </authorList>
    </citation>
    <scope>NUCLEOTIDE SEQUENCE</scope>
    <source>
        <tissue evidence="1">Leaf</tissue>
    </source>
</reference>
<proteinExistence type="predicted"/>
<dbReference type="EMBL" id="GGEC01007368">
    <property type="protein sequence ID" value="MBW87851.1"/>
    <property type="molecule type" value="Transcribed_RNA"/>
</dbReference>
<dbReference type="AlphaFoldDB" id="A0A2P2J2Z7"/>